<feature type="chain" id="PRO_5020685422" description="Outer membrane protein with beta-barrel domain" evidence="1">
    <location>
        <begin position="23"/>
        <end position="166"/>
    </location>
</feature>
<dbReference type="EMBL" id="SODV01000001">
    <property type="protein sequence ID" value="TDX00975.1"/>
    <property type="molecule type" value="Genomic_DNA"/>
</dbReference>
<keyword evidence="3" id="KW-1185">Reference proteome</keyword>
<protein>
    <recommendedName>
        <fullName evidence="4">Outer membrane protein with beta-barrel domain</fullName>
    </recommendedName>
</protein>
<organism evidence="2 3">
    <name type="scientific">Dinghuibacter silviterrae</name>
    <dbReference type="NCBI Taxonomy" id="1539049"/>
    <lineage>
        <taxon>Bacteria</taxon>
        <taxon>Pseudomonadati</taxon>
        <taxon>Bacteroidota</taxon>
        <taxon>Chitinophagia</taxon>
        <taxon>Chitinophagales</taxon>
        <taxon>Chitinophagaceae</taxon>
        <taxon>Dinghuibacter</taxon>
    </lineage>
</organism>
<name>A0A4R8DU49_9BACT</name>
<dbReference type="RefSeq" id="WP_133993132.1">
    <property type="nucleotide sequence ID" value="NZ_SODV01000001.1"/>
</dbReference>
<comment type="caution">
    <text evidence="2">The sequence shown here is derived from an EMBL/GenBank/DDBJ whole genome shotgun (WGS) entry which is preliminary data.</text>
</comment>
<dbReference type="OrthoDB" id="978645at2"/>
<dbReference type="Proteomes" id="UP000294498">
    <property type="component" value="Unassembled WGS sequence"/>
</dbReference>
<keyword evidence="1" id="KW-0732">Signal</keyword>
<proteinExistence type="predicted"/>
<gene>
    <name evidence="2" type="ORF">EDB95_2006</name>
</gene>
<sequence length="166" mass="18034">MRYFVLAALLAACCTFAHPAAAQEAAQGGDQTYQNAVGVTFGWWNGASLSLKHFIKDDAAIEVRASFYQYGGELCGLYQFYGDFGNVAGLRWYAGGGAHAGAYNNRWTKNYPSRPDGVYLGPDGVLGVDYKFDSAPIDLSFDIQPRVDIPGGYFNVWGGLGVRFAF</sequence>
<feature type="signal peptide" evidence="1">
    <location>
        <begin position="1"/>
        <end position="22"/>
    </location>
</feature>
<reference evidence="2 3" key="1">
    <citation type="submission" date="2019-03" db="EMBL/GenBank/DDBJ databases">
        <title>Genomic Encyclopedia of Type Strains, Phase IV (KMG-IV): sequencing the most valuable type-strain genomes for metagenomic binning, comparative biology and taxonomic classification.</title>
        <authorList>
            <person name="Goeker M."/>
        </authorList>
    </citation>
    <scope>NUCLEOTIDE SEQUENCE [LARGE SCALE GENOMIC DNA]</scope>
    <source>
        <strain evidence="2 3">DSM 100059</strain>
    </source>
</reference>
<evidence type="ECO:0000313" key="3">
    <source>
        <dbReference type="Proteomes" id="UP000294498"/>
    </source>
</evidence>
<evidence type="ECO:0000313" key="2">
    <source>
        <dbReference type="EMBL" id="TDX00975.1"/>
    </source>
</evidence>
<accession>A0A4R8DU49</accession>
<dbReference type="AlphaFoldDB" id="A0A4R8DU49"/>
<evidence type="ECO:0008006" key="4">
    <source>
        <dbReference type="Google" id="ProtNLM"/>
    </source>
</evidence>
<evidence type="ECO:0000256" key="1">
    <source>
        <dbReference type="SAM" id="SignalP"/>
    </source>
</evidence>